<comment type="caution">
    <text evidence="2">The sequence shown here is derived from an EMBL/GenBank/DDBJ whole genome shotgun (WGS) entry which is preliminary data.</text>
</comment>
<dbReference type="InterPro" id="IPR038740">
    <property type="entry name" value="BioF2-like_GNAT_dom"/>
</dbReference>
<protein>
    <submittedName>
        <fullName evidence="2">GNAT family N-acetyltransferase</fullName>
    </submittedName>
</protein>
<evidence type="ECO:0000259" key="1">
    <source>
        <dbReference type="Pfam" id="PF13480"/>
    </source>
</evidence>
<sequence>MMKTDRLPAAPGQAYATVEIHRDLSEVAALWTALMPEALATPYQNPAFLRAWVDHAAGPEGVEPLIVVARDASGRPVALLPFGLKRRAGIRVARFLGGSHVNYNLPVIRRDSLAAFAGGDAMRLLRDAAKIARIDAFALSNQPHVWEGFDNPFAALPRQPSPDAGFSGPLAPSLEEHLKRFVSAKSRSNQRRKMRRFEELGHPLIYRAETAAQRARLLDAYFDQKARQFEMRGVANVFERQGVHEFLADACGLSGAAPTVEIYGFELDGEIISVTGGLADRGRYCGMFISITSGERAKYSPGEMLMNFVVEDSIRRGLSIFDLGVGAAAYKKMYCPDAVPLFDSIFGVTLRGRAAAAAVAGAAAAKARVKASPRAYALLDRARKAMAGRRSAASAEDHHS</sequence>
<evidence type="ECO:0000313" key="2">
    <source>
        <dbReference type="EMBL" id="RXF75129.1"/>
    </source>
</evidence>
<proteinExistence type="predicted"/>
<evidence type="ECO:0000313" key="3">
    <source>
        <dbReference type="Proteomes" id="UP000289708"/>
    </source>
</evidence>
<dbReference type="GO" id="GO:0016740">
    <property type="term" value="F:transferase activity"/>
    <property type="evidence" value="ECO:0007669"/>
    <property type="project" value="UniProtKB-KW"/>
</dbReference>
<dbReference type="AlphaFoldDB" id="A0A4Q0MPN8"/>
<dbReference type="InterPro" id="IPR016181">
    <property type="entry name" value="Acyl_CoA_acyltransferase"/>
</dbReference>
<dbReference type="RefSeq" id="WP_128776119.1">
    <property type="nucleotide sequence ID" value="NZ_RYFI01000002.1"/>
</dbReference>
<reference evidence="2 3" key="1">
    <citation type="submission" date="2018-12" db="EMBL/GenBank/DDBJ databases">
        <title>bacterium Hansschlegelia zhihuaiae S113.</title>
        <authorList>
            <person name="He J."/>
        </authorList>
    </citation>
    <scope>NUCLEOTIDE SEQUENCE [LARGE SCALE GENOMIC DNA]</scope>
    <source>
        <strain evidence="2 3">S 113</strain>
    </source>
</reference>
<gene>
    <name evidence="2" type="ORF">EK403_03535</name>
</gene>
<name>A0A4Q0MPN8_9HYPH</name>
<accession>A0A4Q0MPN8</accession>
<dbReference type="Gene3D" id="3.40.630.30">
    <property type="match status" value="1"/>
</dbReference>
<dbReference type="OrthoDB" id="8193702at2"/>
<dbReference type="EMBL" id="RYFI01000002">
    <property type="protein sequence ID" value="RXF75129.1"/>
    <property type="molecule type" value="Genomic_DNA"/>
</dbReference>
<dbReference type="Proteomes" id="UP000289708">
    <property type="component" value="Unassembled WGS sequence"/>
</dbReference>
<keyword evidence="3" id="KW-1185">Reference proteome</keyword>
<dbReference type="SUPFAM" id="SSF55729">
    <property type="entry name" value="Acyl-CoA N-acyltransferases (Nat)"/>
    <property type="match status" value="1"/>
</dbReference>
<dbReference type="Pfam" id="PF13480">
    <property type="entry name" value="Acetyltransf_6"/>
    <property type="match status" value="1"/>
</dbReference>
<keyword evidence="2" id="KW-0808">Transferase</keyword>
<feature type="domain" description="BioF2-like acetyltransferase" evidence="1">
    <location>
        <begin position="185"/>
        <end position="332"/>
    </location>
</feature>
<organism evidence="2 3">
    <name type="scientific">Hansschlegelia zhihuaiae</name>
    <dbReference type="NCBI Taxonomy" id="405005"/>
    <lineage>
        <taxon>Bacteria</taxon>
        <taxon>Pseudomonadati</taxon>
        <taxon>Pseudomonadota</taxon>
        <taxon>Alphaproteobacteria</taxon>
        <taxon>Hyphomicrobiales</taxon>
        <taxon>Methylopilaceae</taxon>
        <taxon>Hansschlegelia</taxon>
    </lineage>
</organism>